<evidence type="ECO:0000313" key="18">
    <source>
        <dbReference type="EMBL" id="KAG2488912.1"/>
    </source>
</evidence>
<evidence type="ECO:0000256" key="11">
    <source>
        <dbReference type="ARBA" id="ARBA00022946"/>
    </source>
</evidence>
<keyword evidence="9" id="KW-0418">Kinase</keyword>
<evidence type="ECO:0000256" key="4">
    <source>
        <dbReference type="ARBA" id="ARBA00022640"/>
    </source>
</evidence>
<dbReference type="GO" id="GO:0009507">
    <property type="term" value="C:chloroplast"/>
    <property type="evidence" value="ECO:0007669"/>
    <property type="project" value="UniProtKB-SubCell"/>
</dbReference>
<dbReference type="AlphaFoldDB" id="A0A835XPW0"/>
<evidence type="ECO:0000256" key="13">
    <source>
        <dbReference type="ARBA" id="ARBA00023136"/>
    </source>
</evidence>
<proteinExistence type="inferred from homology"/>
<evidence type="ECO:0000256" key="14">
    <source>
        <dbReference type="ARBA" id="ARBA00024015"/>
    </source>
</evidence>
<dbReference type="Pfam" id="PF01753">
    <property type="entry name" value="zf-MYND"/>
    <property type="match status" value="1"/>
</dbReference>
<keyword evidence="7" id="KW-0479">Metal-binding</keyword>
<dbReference type="GO" id="GO:0016020">
    <property type="term" value="C:membrane"/>
    <property type="evidence" value="ECO:0007669"/>
    <property type="project" value="UniProtKB-SubCell"/>
</dbReference>
<evidence type="ECO:0000256" key="8">
    <source>
        <dbReference type="ARBA" id="ARBA00022771"/>
    </source>
</evidence>
<keyword evidence="13" id="KW-0472">Membrane</keyword>
<keyword evidence="6" id="KW-0812">Transmembrane</keyword>
<evidence type="ECO:0000256" key="1">
    <source>
        <dbReference type="ARBA" id="ARBA00004508"/>
    </source>
</evidence>
<evidence type="ECO:0000256" key="2">
    <source>
        <dbReference type="ARBA" id="ARBA00010794"/>
    </source>
</evidence>
<keyword evidence="4" id="KW-0934">Plastid</keyword>
<evidence type="ECO:0000256" key="10">
    <source>
        <dbReference type="ARBA" id="ARBA00022833"/>
    </source>
</evidence>
<keyword evidence="8" id="KW-0863">Zinc-finger</keyword>
<name>A0A835XPW0_9CHLO</name>
<evidence type="ECO:0000256" key="15">
    <source>
        <dbReference type="ARBA" id="ARBA00039024"/>
    </source>
</evidence>
<gene>
    <name evidence="18" type="ORF">HYH03_012538</name>
</gene>
<dbReference type="PANTHER" id="PTHR32523">
    <property type="entry name" value="PHYTOL KINASE 1, CHLOROPLASTIC"/>
    <property type="match status" value="1"/>
</dbReference>
<evidence type="ECO:0000256" key="12">
    <source>
        <dbReference type="ARBA" id="ARBA00022989"/>
    </source>
</evidence>
<evidence type="ECO:0000256" key="9">
    <source>
        <dbReference type="ARBA" id="ARBA00022777"/>
    </source>
</evidence>
<comment type="catalytic activity">
    <reaction evidence="16">
        <text>phytol + CTP = phytyl phosphate + CDP + H(+)</text>
        <dbReference type="Rhea" id="RHEA:38055"/>
        <dbReference type="ChEBI" id="CHEBI:15378"/>
        <dbReference type="ChEBI" id="CHEBI:17327"/>
        <dbReference type="ChEBI" id="CHEBI:37563"/>
        <dbReference type="ChEBI" id="CHEBI:58069"/>
        <dbReference type="ChEBI" id="CHEBI:75483"/>
        <dbReference type="EC" id="2.7.1.182"/>
    </reaction>
</comment>
<reference evidence="18" key="1">
    <citation type="journal article" date="2020" name="bioRxiv">
        <title>Comparative genomics of Chlamydomonas.</title>
        <authorList>
            <person name="Craig R.J."/>
            <person name="Hasan A.R."/>
            <person name="Ness R.W."/>
            <person name="Keightley P.D."/>
        </authorList>
    </citation>
    <scope>NUCLEOTIDE SEQUENCE</scope>
    <source>
        <strain evidence="18">CCAP 11/70</strain>
    </source>
</reference>
<comment type="similarity">
    <text evidence="2">Belongs to the polyprenol kinase family.</text>
</comment>
<keyword evidence="5" id="KW-0808">Transferase</keyword>
<evidence type="ECO:0000256" key="7">
    <source>
        <dbReference type="ARBA" id="ARBA00022723"/>
    </source>
</evidence>
<dbReference type="InterPro" id="IPR002893">
    <property type="entry name" value="Znf_MYND"/>
</dbReference>
<comment type="subcellular location">
    <subcellularLocation>
        <location evidence="1">Plastid</location>
        <location evidence="1">Chloroplast membrane</location>
        <topology evidence="1">Multi-pass membrane protein</topology>
    </subcellularLocation>
</comment>
<keyword evidence="10" id="KW-0862">Zinc</keyword>
<dbReference type="GO" id="GO:0010276">
    <property type="term" value="F:phytol kinase activity"/>
    <property type="evidence" value="ECO:0007669"/>
    <property type="project" value="UniProtKB-EC"/>
</dbReference>
<keyword evidence="19" id="KW-1185">Reference proteome</keyword>
<comment type="pathway">
    <text evidence="14">Cofactor biosynthesis; tocopherol biosynthesis.</text>
</comment>
<dbReference type="EMBL" id="JAEHOE010000078">
    <property type="protein sequence ID" value="KAG2488912.1"/>
    <property type="molecule type" value="Genomic_DNA"/>
</dbReference>
<keyword evidence="11" id="KW-0809">Transit peptide</keyword>
<keyword evidence="12" id="KW-1133">Transmembrane helix</keyword>
<accession>A0A835XPW0</accession>
<evidence type="ECO:0000256" key="3">
    <source>
        <dbReference type="ARBA" id="ARBA00022528"/>
    </source>
</evidence>
<dbReference type="PANTHER" id="PTHR32523:SF8">
    <property type="entry name" value="DOLICHOL KINASE"/>
    <property type="match status" value="1"/>
</dbReference>
<evidence type="ECO:0000256" key="16">
    <source>
        <dbReference type="ARBA" id="ARBA00048889"/>
    </source>
</evidence>
<dbReference type="EC" id="2.7.1.182" evidence="15"/>
<feature type="domain" description="MYND-type" evidence="17">
    <location>
        <begin position="825"/>
        <end position="858"/>
    </location>
</feature>
<dbReference type="InterPro" id="IPR039606">
    <property type="entry name" value="Phytol/farnesol_kinase"/>
</dbReference>
<evidence type="ECO:0000256" key="6">
    <source>
        <dbReference type="ARBA" id="ARBA00022692"/>
    </source>
</evidence>
<comment type="caution">
    <text evidence="18">The sequence shown here is derived from an EMBL/GenBank/DDBJ whole genome shotgun (WGS) entry which is preliminary data.</text>
</comment>
<dbReference type="SUPFAM" id="SSF144232">
    <property type="entry name" value="HIT/MYND zinc finger-like"/>
    <property type="match status" value="1"/>
</dbReference>
<evidence type="ECO:0000313" key="19">
    <source>
        <dbReference type="Proteomes" id="UP000612055"/>
    </source>
</evidence>
<evidence type="ECO:0000256" key="5">
    <source>
        <dbReference type="ARBA" id="ARBA00022679"/>
    </source>
</evidence>
<dbReference type="GO" id="GO:0008270">
    <property type="term" value="F:zinc ion binding"/>
    <property type="evidence" value="ECO:0007669"/>
    <property type="project" value="UniProtKB-KW"/>
</dbReference>
<protein>
    <recommendedName>
        <fullName evidence="15">phytol kinase</fullName>
        <ecNumber evidence="15">2.7.1.182</ecNumber>
    </recommendedName>
</protein>
<keyword evidence="3" id="KW-0150">Chloroplast</keyword>
<sequence length="863" mass="89212">MLRLKLPELSDKELRDLEGSFDSVLECMEDQEGAAMVLERCASERDIAAALVRLASVAVREDVSGSTELRIAVGTRALMVAGNMLKSVARRDCGGATWAARATASALADALLKTQVLHAAARQAASVVAALGGSTSFPTLAAGAGPSSAACACAVKVAGVIAELVGVFCSYSYWRQDIALEQKLCSALRESCVLDQVGRLLLSVVPVPGAPAPSRELESRQDSALTSLCAAIHDVTVMERRAGDAGTTPPLPTGLPAAMILCAGTLSMADQLGCGLPRTALLMTPLSCRTGSHVFPCVEGILIQTLLTTLSRDQQLPRPTVPARAAIRLLLRVLRLASAAARASNGTSASRGSGRMVRVDMSWDKVRRVETQEYRLLIAPQTASQLVLQVKEATAQLGQAAAARPAAWAAEAAQAWGPLFGAVWSTAADMDHLQRSELLGTHTYLLETAVAPLVVPKGDPPRLVSSPAQLPPGLKAALDGGFVPLLETTLRSIFDHSDPNRPALALVRVFLAQPGARHHTALALVHAAPREAAALIATLSKLLLGLTPLFLTQGNDYMVETTIIMFACELLHLSLDALHNSAAYSEPPGPVDPAAPCAPLLVLSFAILQLLPQVSRLLQRALLRVQGEAGAAKGRPKSTSSMTASLQALLGAMHYAGATPTSLGTLPRHRLAVACSLPLLVDSGLERLLGALLALVQLFGAVPYDVPVDSVNQNIARCCTRLHQAYPVAGSASGAGGWQPGALRALATRLAAGTEPSLGAELEALAAKLEGGGGSGDAAPLESGASAAAAAALAERLAALKAEARALLPACANPACVNLAGDSEAGVKLQPCAGCKAVAYCCRECQAAHADAGHMVVCGGKGK</sequence>
<dbReference type="Gene3D" id="6.10.140.2220">
    <property type="match status" value="1"/>
</dbReference>
<evidence type="ECO:0000259" key="17">
    <source>
        <dbReference type="Pfam" id="PF01753"/>
    </source>
</evidence>
<dbReference type="Proteomes" id="UP000612055">
    <property type="component" value="Unassembled WGS sequence"/>
</dbReference>
<organism evidence="18 19">
    <name type="scientific">Edaphochlamys debaryana</name>
    <dbReference type="NCBI Taxonomy" id="47281"/>
    <lineage>
        <taxon>Eukaryota</taxon>
        <taxon>Viridiplantae</taxon>
        <taxon>Chlorophyta</taxon>
        <taxon>core chlorophytes</taxon>
        <taxon>Chlorophyceae</taxon>
        <taxon>CS clade</taxon>
        <taxon>Chlamydomonadales</taxon>
        <taxon>Chlamydomonadales incertae sedis</taxon>
        <taxon>Edaphochlamys</taxon>
    </lineage>
</organism>